<gene>
    <name evidence="10" type="ORF">PG994_002438</name>
</gene>
<dbReference type="PANTHER" id="PTHR11771">
    <property type="entry name" value="LIPOXYGENASE"/>
    <property type="match status" value="1"/>
</dbReference>
<dbReference type="InterPro" id="IPR013819">
    <property type="entry name" value="LipOase_C"/>
</dbReference>
<dbReference type="Proteomes" id="UP001480595">
    <property type="component" value="Unassembled WGS sequence"/>
</dbReference>
<comment type="catalytic activity">
    <reaction evidence="1">
        <text>(9Z,12Z)-octadecadienoate + O2 = (11S)-hydroperoxy-(9Z,12Z)-octadecadienoate</text>
        <dbReference type="Rhea" id="RHEA:18993"/>
        <dbReference type="ChEBI" id="CHEBI:15379"/>
        <dbReference type="ChEBI" id="CHEBI:30245"/>
        <dbReference type="ChEBI" id="CHEBI:57467"/>
        <dbReference type="EC" id="1.13.11.45"/>
    </reaction>
</comment>
<keyword evidence="8" id="KW-0464">Manganese</keyword>
<keyword evidence="11" id="KW-1185">Reference proteome</keyword>
<dbReference type="Gene3D" id="3.10.450.60">
    <property type="match status" value="1"/>
</dbReference>
<evidence type="ECO:0000259" key="9">
    <source>
        <dbReference type="PROSITE" id="PS51393"/>
    </source>
</evidence>
<dbReference type="PROSITE" id="PS51393">
    <property type="entry name" value="LIPOXYGENASE_3"/>
    <property type="match status" value="1"/>
</dbReference>
<evidence type="ECO:0000256" key="5">
    <source>
        <dbReference type="ARBA" id="ARBA00022723"/>
    </source>
</evidence>
<dbReference type="EMBL" id="JAQQWL010000002">
    <property type="protein sequence ID" value="KAK8087464.1"/>
    <property type="molecule type" value="Genomic_DNA"/>
</dbReference>
<organism evidence="10 11">
    <name type="scientific">Apiospora phragmitis</name>
    <dbReference type="NCBI Taxonomy" id="2905665"/>
    <lineage>
        <taxon>Eukaryota</taxon>
        <taxon>Fungi</taxon>
        <taxon>Dikarya</taxon>
        <taxon>Ascomycota</taxon>
        <taxon>Pezizomycotina</taxon>
        <taxon>Sordariomycetes</taxon>
        <taxon>Xylariomycetidae</taxon>
        <taxon>Amphisphaeriales</taxon>
        <taxon>Apiosporaceae</taxon>
        <taxon>Apiospora</taxon>
    </lineage>
</organism>
<evidence type="ECO:0000313" key="11">
    <source>
        <dbReference type="Proteomes" id="UP001480595"/>
    </source>
</evidence>
<dbReference type="GeneID" id="92086910"/>
<dbReference type="Pfam" id="PF00305">
    <property type="entry name" value="Lipoxygenase"/>
    <property type="match status" value="1"/>
</dbReference>
<evidence type="ECO:0000256" key="3">
    <source>
        <dbReference type="ARBA" id="ARBA00013178"/>
    </source>
</evidence>
<evidence type="ECO:0000256" key="6">
    <source>
        <dbReference type="ARBA" id="ARBA00022964"/>
    </source>
</evidence>
<sequence length="357" mass="40877">MSIPDEGSTLADVEEYNNRDSSKRWYQKDIFDLPNIGNLPDWYSDARFAQQYFTGTNPTTIRQAGEWTKIFLDAATDPKDGQMKAKISQRAAESPRDYSYFRAAAGTNDFRCEFKETYQEGGKKKERQAYRYALSSVCLFNLADNGILEPLAIIIDWRGSADKSVFIYNKELNPKHVYQAWSREMRAPVAEQGANLGSFPELRTFEALVDCVTMRIHIASPQHTSVNYLQNYYQAFVVNKPPALYRDQLLGYGEADLVAALPMNHPHEWLLASRIPYLLSFKPGDKESLIIYAASKYHVYKYKKSEKEQKIKEAAARFYEALARSESEFKTYAEATDDQTITYDVLSPSWNAVSILI</sequence>
<protein>
    <recommendedName>
        <fullName evidence="4">Manganese lipoxygenase</fullName>
        <ecNumber evidence="3">1.13.11.45</ecNumber>
    </recommendedName>
</protein>
<reference evidence="10 11" key="1">
    <citation type="submission" date="2023-01" db="EMBL/GenBank/DDBJ databases">
        <title>Analysis of 21 Apiospora genomes using comparative genomics revels a genus with tremendous synthesis potential of carbohydrate active enzymes and secondary metabolites.</title>
        <authorList>
            <person name="Sorensen T."/>
        </authorList>
    </citation>
    <scope>NUCLEOTIDE SEQUENCE [LARGE SCALE GENOMIC DNA]</scope>
    <source>
        <strain evidence="10 11">CBS 135458</strain>
    </source>
</reference>
<evidence type="ECO:0000256" key="2">
    <source>
        <dbReference type="ARBA" id="ARBA00001936"/>
    </source>
</evidence>
<dbReference type="SUPFAM" id="SSF48484">
    <property type="entry name" value="Lipoxigenase"/>
    <property type="match status" value="1"/>
</dbReference>
<comment type="caution">
    <text evidence="10">The sequence shown here is derived from an EMBL/GenBank/DDBJ whole genome shotgun (WGS) entry which is preliminary data.</text>
</comment>
<feature type="domain" description="Lipoxygenase" evidence="9">
    <location>
        <begin position="179"/>
        <end position="357"/>
    </location>
</feature>
<keyword evidence="5" id="KW-0479">Metal-binding</keyword>
<evidence type="ECO:0000313" key="10">
    <source>
        <dbReference type="EMBL" id="KAK8087464.1"/>
    </source>
</evidence>
<evidence type="ECO:0000256" key="4">
    <source>
        <dbReference type="ARBA" id="ARBA00021175"/>
    </source>
</evidence>
<proteinExistence type="predicted"/>
<keyword evidence="7" id="KW-0560">Oxidoreductase</keyword>
<evidence type="ECO:0000256" key="1">
    <source>
        <dbReference type="ARBA" id="ARBA00000366"/>
    </source>
</evidence>
<dbReference type="EC" id="1.13.11.45" evidence="3"/>
<dbReference type="Gene3D" id="1.20.245.10">
    <property type="entry name" value="Lipoxygenase-1, Domain 5"/>
    <property type="match status" value="1"/>
</dbReference>
<name>A0ABR1WWC1_9PEZI</name>
<evidence type="ECO:0000256" key="8">
    <source>
        <dbReference type="ARBA" id="ARBA00023211"/>
    </source>
</evidence>
<dbReference type="RefSeq" id="XP_066721988.1">
    <property type="nucleotide sequence ID" value="XM_066853847.1"/>
</dbReference>
<dbReference type="InterPro" id="IPR036226">
    <property type="entry name" value="LipOase_C_sf"/>
</dbReference>
<evidence type="ECO:0000256" key="7">
    <source>
        <dbReference type="ARBA" id="ARBA00023002"/>
    </source>
</evidence>
<keyword evidence="6" id="KW-0223">Dioxygenase</keyword>
<comment type="cofactor">
    <cofactor evidence="2">
        <name>Mn(2+)</name>
        <dbReference type="ChEBI" id="CHEBI:29035"/>
    </cofactor>
</comment>
<accession>A0ABR1WWC1</accession>
<dbReference type="InterPro" id="IPR000907">
    <property type="entry name" value="LipOase"/>
</dbReference>